<dbReference type="Proteomes" id="UP001501586">
    <property type="component" value="Unassembled WGS sequence"/>
</dbReference>
<dbReference type="InterPro" id="IPR000873">
    <property type="entry name" value="AMP-dep_synth/lig_dom"/>
</dbReference>
<dbReference type="RefSeq" id="WP_236865713.1">
    <property type="nucleotide sequence ID" value="NZ_BAABAZ010000003.1"/>
</dbReference>
<dbReference type="GO" id="GO:0016874">
    <property type="term" value="F:ligase activity"/>
    <property type="evidence" value="ECO:0007669"/>
    <property type="project" value="UniProtKB-KW"/>
</dbReference>
<dbReference type="PANTHER" id="PTHR43767">
    <property type="entry name" value="LONG-CHAIN-FATTY-ACID--COA LIGASE"/>
    <property type="match status" value="1"/>
</dbReference>
<dbReference type="Gene3D" id="3.40.50.12780">
    <property type="entry name" value="N-terminal domain of ligase-like"/>
    <property type="match status" value="1"/>
</dbReference>
<evidence type="ECO:0000259" key="1">
    <source>
        <dbReference type="Pfam" id="PF00501"/>
    </source>
</evidence>
<gene>
    <name evidence="3" type="ORF">GCM10022261_01620</name>
</gene>
<dbReference type="InterPro" id="IPR045851">
    <property type="entry name" value="AMP-bd_C_sf"/>
</dbReference>
<keyword evidence="4" id="KW-1185">Reference proteome</keyword>
<dbReference type="PROSITE" id="PS00455">
    <property type="entry name" value="AMP_BINDING"/>
    <property type="match status" value="1"/>
</dbReference>
<dbReference type="Gene3D" id="3.30.300.30">
    <property type="match status" value="1"/>
</dbReference>
<dbReference type="SUPFAM" id="SSF56801">
    <property type="entry name" value="Acetyl-CoA synthetase-like"/>
    <property type="match status" value="1"/>
</dbReference>
<evidence type="ECO:0000259" key="2">
    <source>
        <dbReference type="Pfam" id="PF13193"/>
    </source>
</evidence>
<feature type="domain" description="AMP-dependent synthetase/ligase" evidence="1">
    <location>
        <begin position="15"/>
        <end position="375"/>
    </location>
</feature>
<name>A0ABP8EFI1_9MICO</name>
<keyword evidence="3" id="KW-0436">Ligase</keyword>
<dbReference type="PANTHER" id="PTHR43767:SF1">
    <property type="entry name" value="NONRIBOSOMAL PEPTIDE SYNTHASE PES1 (EUROFUNG)-RELATED"/>
    <property type="match status" value="1"/>
</dbReference>
<feature type="domain" description="AMP-binding enzyme C-terminal" evidence="2">
    <location>
        <begin position="425"/>
        <end position="495"/>
    </location>
</feature>
<dbReference type="InterPro" id="IPR025110">
    <property type="entry name" value="AMP-bd_C"/>
</dbReference>
<dbReference type="Pfam" id="PF13193">
    <property type="entry name" value="AMP-binding_C"/>
    <property type="match status" value="1"/>
</dbReference>
<dbReference type="EMBL" id="BAABAZ010000003">
    <property type="protein sequence ID" value="GAA4282631.1"/>
    <property type="molecule type" value="Genomic_DNA"/>
</dbReference>
<proteinExistence type="predicted"/>
<dbReference type="InterPro" id="IPR050237">
    <property type="entry name" value="ATP-dep_AMP-bd_enzyme"/>
</dbReference>
<dbReference type="InterPro" id="IPR042099">
    <property type="entry name" value="ANL_N_sf"/>
</dbReference>
<accession>A0ABP8EFI1</accession>
<protein>
    <submittedName>
        <fullName evidence="3">Long-chain fatty acid--CoA ligase</fullName>
    </submittedName>
</protein>
<evidence type="ECO:0000313" key="4">
    <source>
        <dbReference type="Proteomes" id="UP001501586"/>
    </source>
</evidence>
<evidence type="ECO:0000313" key="3">
    <source>
        <dbReference type="EMBL" id="GAA4282631.1"/>
    </source>
</evidence>
<dbReference type="Pfam" id="PF00501">
    <property type="entry name" value="AMP-binding"/>
    <property type="match status" value="1"/>
</dbReference>
<comment type="caution">
    <text evidence="3">The sequence shown here is derived from an EMBL/GenBank/DDBJ whole genome shotgun (WGS) entry which is preliminary data.</text>
</comment>
<organism evidence="3 4">
    <name type="scientific">Brevibacterium daeguense</name>
    <dbReference type="NCBI Taxonomy" id="909936"/>
    <lineage>
        <taxon>Bacteria</taxon>
        <taxon>Bacillati</taxon>
        <taxon>Actinomycetota</taxon>
        <taxon>Actinomycetes</taxon>
        <taxon>Micrococcales</taxon>
        <taxon>Brevibacteriaceae</taxon>
        <taxon>Brevibacterium</taxon>
    </lineage>
</organism>
<dbReference type="InterPro" id="IPR020845">
    <property type="entry name" value="AMP-binding_CS"/>
</dbReference>
<sequence>MLHSELTYARIANRAVRCFAPRTAVIDGGYSATYEQHFSRVASLIAELEERGIRRYGVLAYNGHEFLELWHAALCGPGTIAPLNFRLAAHELRQIISDSGMDALLVDSSWRQLGAEAAEGTGVPLVDIREICGTVVRDGTDGTAAGEPKGSPVRFDEPPEDGIAALMYTGGTTGTPKAAVLSNRAMVLNLHHMDRLLDTGPDMRFLLHSPMFHGGPVYGVMNPLGAGGSVVLIPKFDVDDFGDALLTTGANATQMGPTMLRMLLNRYSDDLTPLRCLRTLLYGTAPITRGLVEEVLEKLPDLRLNNGYGMTEATSALTILTHHQHVADGLKRVDSVGRPFPGVDIRIVGLDGRECAADQVGEIQVRAGNLMDEYWNRPELTEKAFDGGWYHSGDLGFLDDEGFLYVVDRLGDMIISGGENVYSAEVENVLSRHPAVSQVAVIGRADETWGERVHAVIVLHPGVVATPEELDSFCRPHLAGYKIPRSWQFRDEPLPVSGVMKINKRALKEESSLDVEA</sequence>
<reference evidence="4" key="1">
    <citation type="journal article" date="2019" name="Int. J. Syst. Evol. Microbiol.">
        <title>The Global Catalogue of Microorganisms (GCM) 10K type strain sequencing project: providing services to taxonomists for standard genome sequencing and annotation.</title>
        <authorList>
            <consortium name="The Broad Institute Genomics Platform"/>
            <consortium name="The Broad Institute Genome Sequencing Center for Infectious Disease"/>
            <person name="Wu L."/>
            <person name="Ma J."/>
        </authorList>
    </citation>
    <scope>NUCLEOTIDE SEQUENCE [LARGE SCALE GENOMIC DNA]</scope>
    <source>
        <strain evidence="4">JCM 17458</strain>
    </source>
</reference>